<evidence type="ECO:0000313" key="1">
    <source>
        <dbReference type="EMBL" id="TCI02948.1"/>
    </source>
</evidence>
<protein>
    <submittedName>
        <fullName evidence="1">Uncharacterized protein</fullName>
    </submittedName>
</protein>
<dbReference type="EMBL" id="SJXE01000005">
    <property type="protein sequence ID" value="TCI02948.1"/>
    <property type="molecule type" value="Genomic_DNA"/>
</dbReference>
<organism evidence="1 2">
    <name type="scientific">Corallincola luteus</name>
    <dbReference type="NCBI Taxonomy" id="1775177"/>
    <lineage>
        <taxon>Bacteria</taxon>
        <taxon>Pseudomonadati</taxon>
        <taxon>Pseudomonadota</taxon>
        <taxon>Gammaproteobacteria</taxon>
        <taxon>Alteromonadales</taxon>
        <taxon>Psychromonadaceae</taxon>
        <taxon>Corallincola</taxon>
    </lineage>
</organism>
<keyword evidence="2" id="KW-1185">Reference proteome</keyword>
<dbReference type="RefSeq" id="WP_131415791.1">
    <property type="nucleotide sequence ID" value="NZ_SJXE01000005.1"/>
</dbReference>
<reference evidence="1 2" key="1">
    <citation type="submission" date="2019-02" db="EMBL/GenBank/DDBJ databases">
        <title>Corallincola luteus sp. nov., a marine bacterium isolated from surface sediment of Bohai Sea in China.</title>
        <authorList>
            <person name="Ren Q."/>
        </authorList>
    </citation>
    <scope>NUCLEOTIDE SEQUENCE [LARGE SCALE GENOMIC DNA]</scope>
    <source>
        <strain evidence="1 2">DASS28</strain>
    </source>
</reference>
<gene>
    <name evidence="1" type="ORF">EZV61_11705</name>
</gene>
<accession>A0ABY2AJJ3</accession>
<evidence type="ECO:0000313" key="2">
    <source>
        <dbReference type="Proteomes" id="UP000292554"/>
    </source>
</evidence>
<name>A0ABY2AJJ3_9GAMM</name>
<dbReference type="Proteomes" id="UP000292554">
    <property type="component" value="Unassembled WGS sequence"/>
</dbReference>
<comment type="caution">
    <text evidence="1">The sequence shown here is derived from an EMBL/GenBank/DDBJ whole genome shotgun (WGS) entry which is preliminary data.</text>
</comment>
<sequence>MKIALLITFFIFVSAGPVCAIYFLSLTETDCLEIDQVRVILDKSRQLEEQGLLQSARQGYKQIDLYACRRSDEQRYAIDRMMMLGKNIHQAYDVTMELIAIYHQKHGEYPSDLGDIRAFVPDNYLQAFNGFRLITKDDGTVDIVTGLYGSVSFRLN</sequence>
<proteinExistence type="predicted"/>